<dbReference type="PANTHER" id="PTHR46230">
    <property type="match status" value="1"/>
</dbReference>
<evidence type="ECO:0000313" key="2">
    <source>
        <dbReference type="EMBL" id="PCG09899.1"/>
    </source>
</evidence>
<proteinExistence type="inferred from homology"/>
<comment type="similarity">
    <text evidence="1">Belongs to the BolA/IbaG family.</text>
</comment>
<organism evidence="2 3">
    <name type="scientific">Sphingomonas ginsenosidimutans</name>
    <dbReference type="NCBI Taxonomy" id="862134"/>
    <lineage>
        <taxon>Bacteria</taxon>
        <taxon>Pseudomonadati</taxon>
        <taxon>Pseudomonadota</taxon>
        <taxon>Alphaproteobacteria</taxon>
        <taxon>Sphingomonadales</taxon>
        <taxon>Sphingomonadaceae</taxon>
        <taxon>Sphingomonas</taxon>
    </lineage>
</organism>
<comment type="caution">
    <text evidence="2">The sequence shown here is derived from an EMBL/GenBank/DDBJ whole genome shotgun (WGS) entry which is preliminary data.</text>
</comment>
<dbReference type="EMBL" id="NWVD01000002">
    <property type="protein sequence ID" value="PCG09899.1"/>
    <property type="molecule type" value="Genomic_DNA"/>
</dbReference>
<dbReference type="Pfam" id="PF01722">
    <property type="entry name" value="BolA"/>
    <property type="match status" value="1"/>
</dbReference>
<dbReference type="Proteomes" id="UP000218784">
    <property type="component" value="Unassembled WGS sequence"/>
</dbReference>
<dbReference type="PANTHER" id="PTHR46230:SF7">
    <property type="entry name" value="BOLA-LIKE PROTEIN 1"/>
    <property type="match status" value="1"/>
</dbReference>
<dbReference type="InterPro" id="IPR002634">
    <property type="entry name" value="BolA"/>
</dbReference>
<accession>A0A2A4I147</accession>
<reference evidence="2 3" key="1">
    <citation type="submission" date="2017-09" db="EMBL/GenBank/DDBJ databases">
        <title>Sphingomonas ginsenosidimutans KACC 14949, whole genome shotgun sequence.</title>
        <authorList>
            <person name="Feng G."/>
            <person name="Zhu H."/>
        </authorList>
    </citation>
    <scope>NUCLEOTIDE SEQUENCE [LARGE SCALE GENOMIC DNA]</scope>
    <source>
        <strain evidence="2 3">KACC 14949</strain>
    </source>
</reference>
<dbReference type="SUPFAM" id="SSF82657">
    <property type="entry name" value="BolA-like"/>
    <property type="match status" value="1"/>
</dbReference>
<protein>
    <submittedName>
        <fullName evidence="2">BolA family transcriptional regulator</fullName>
    </submittedName>
</protein>
<dbReference type="RefSeq" id="WP_096611686.1">
    <property type="nucleotide sequence ID" value="NZ_NWVD01000002.1"/>
</dbReference>
<keyword evidence="3" id="KW-1185">Reference proteome</keyword>
<evidence type="ECO:0000313" key="3">
    <source>
        <dbReference type="Proteomes" id="UP000218784"/>
    </source>
</evidence>
<dbReference type="PIRSF" id="PIRSF003113">
    <property type="entry name" value="BolA"/>
    <property type="match status" value="1"/>
</dbReference>
<dbReference type="Gene3D" id="3.30.300.90">
    <property type="entry name" value="BolA-like"/>
    <property type="match status" value="1"/>
</dbReference>
<dbReference type="GO" id="GO:0016226">
    <property type="term" value="P:iron-sulfur cluster assembly"/>
    <property type="evidence" value="ECO:0007669"/>
    <property type="project" value="TreeGrafter"/>
</dbReference>
<name>A0A2A4I147_9SPHN</name>
<evidence type="ECO:0000256" key="1">
    <source>
        <dbReference type="RuleBase" id="RU003860"/>
    </source>
</evidence>
<gene>
    <name evidence="2" type="ORF">COA17_07805</name>
</gene>
<sequence>MTDASTTPAPAPTVAEAIAERLTAALSPTHLEVVNDSARHRGHMGDDGTGESHFHVTVESAAFAGQSRVARQRMVNHALADLLAERIHALAISARAPGEAAR</sequence>
<dbReference type="AlphaFoldDB" id="A0A2A4I147"/>
<dbReference type="InterPro" id="IPR036065">
    <property type="entry name" value="BolA-like_sf"/>
</dbReference>